<accession>A0AA88J2B3</accession>
<name>A0AA88J2B3_FICCA</name>
<dbReference type="Proteomes" id="UP001187192">
    <property type="component" value="Unassembled WGS sequence"/>
</dbReference>
<reference evidence="1" key="1">
    <citation type="submission" date="2023-07" db="EMBL/GenBank/DDBJ databases">
        <title>draft genome sequence of fig (Ficus carica).</title>
        <authorList>
            <person name="Takahashi T."/>
            <person name="Nishimura K."/>
        </authorList>
    </citation>
    <scope>NUCLEOTIDE SEQUENCE</scope>
</reference>
<organism evidence="1 2">
    <name type="scientific">Ficus carica</name>
    <name type="common">Common fig</name>
    <dbReference type="NCBI Taxonomy" id="3494"/>
    <lineage>
        <taxon>Eukaryota</taxon>
        <taxon>Viridiplantae</taxon>
        <taxon>Streptophyta</taxon>
        <taxon>Embryophyta</taxon>
        <taxon>Tracheophyta</taxon>
        <taxon>Spermatophyta</taxon>
        <taxon>Magnoliopsida</taxon>
        <taxon>eudicotyledons</taxon>
        <taxon>Gunneridae</taxon>
        <taxon>Pentapetalae</taxon>
        <taxon>rosids</taxon>
        <taxon>fabids</taxon>
        <taxon>Rosales</taxon>
        <taxon>Moraceae</taxon>
        <taxon>Ficeae</taxon>
        <taxon>Ficus</taxon>
    </lineage>
</organism>
<evidence type="ECO:0000313" key="2">
    <source>
        <dbReference type="Proteomes" id="UP001187192"/>
    </source>
</evidence>
<protein>
    <submittedName>
        <fullName evidence="1">Uncharacterized protein</fullName>
    </submittedName>
</protein>
<proteinExistence type="predicted"/>
<dbReference type="AlphaFoldDB" id="A0AA88J2B3"/>
<sequence>MDSDTRLTSSLSRSPADSSQLLHMKFPAIPFLTDGTISSATGNSSSALLRVVPQFLSFKVLVGLIKWMMKDLL</sequence>
<gene>
    <name evidence="1" type="ORF">TIFTF001_028725</name>
</gene>
<dbReference type="EMBL" id="BTGU01000089">
    <property type="protein sequence ID" value="GMN59631.1"/>
    <property type="molecule type" value="Genomic_DNA"/>
</dbReference>
<keyword evidence="2" id="KW-1185">Reference proteome</keyword>
<comment type="caution">
    <text evidence="1">The sequence shown here is derived from an EMBL/GenBank/DDBJ whole genome shotgun (WGS) entry which is preliminary data.</text>
</comment>
<evidence type="ECO:0000313" key="1">
    <source>
        <dbReference type="EMBL" id="GMN59631.1"/>
    </source>
</evidence>